<feature type="compositionally biased region" description="Low complexity" evidence="9">
    <location>
        <begin position="826"/>
        <end position="840"/>
    </location>
</feature>
<dbReference type="InterPro" id="IPR041798">
    <property type="entry name" value="Otoconin-90"/>
</dbReference>
<dbReference type="GO" id="GO:0005576">
    <property type="term" value="C:extracellular region"/>
    <property type="evidence" value="ECO:0007669"/>
    <property type="project" value="UniProtKB-SubCell"/>
</dbReference>
<feature type="compositionally biased region" description="Polar residues" evidence="9">
    <location>
        <begin position="405"/>
        <end position="419"/>
    </location>
</feature>
<feature type="compositionally biased region" description="Polar residues" evidence="9">
    <location>
        <begin position="794"/>
        <end position="804"/>
    </location>
</feature>
<evidence type="ECO:0000313" key="12">
    <source>
        <dbReference type="Proteomes" id="UP001187415"/>
    </source>
</evidence>
<evidence type="ECO:0000256" key="8">
    <source>
        <dbReference type="RuleBase" id="RU361236"/>
    </source>
</evidence>
<feature type="compositionally biased region" description="Polar residues" evidence="9">
    <location>
        <begin position="196"/>
        <end position="232"/>
    </location>
</feature>
<organism evidence="11 12">
    <name type="scientific">Channa striata</name>
    <name type="common">Snakehead murrel</name>
    <name type="synonym">Ophicephalus striatus</name>
    <dbReference type="NCBI Taxonomy" id="64152"/>
    <lineage>
        <taxon>Eukaryota</taxon>
        <taxon>Metazoa</taxon>
        <taxon>Chordata</taxon>
        <taxon>Craniata</taxon>
        <taxon>Vertebrata</taxon>
        <taxon>Euteleostomi</taxon>
        <taxon>Actinopterygii</taxon>
        <taxon>Neopterygii</taxon>
        <taxon>Teleostei</taxon>
        <taxon>Neoteleostei</taxon>
        <taxon>Acanthomorphata</taxon>
        <taxon>Anabantaria</taxon>
        <taxon>Anabantiformes</taxon>
        <taxon>Channoidei</taxon>
        <taxon>Channidae</taxon>
        <taxon>Channa</taxon>
    </lineage>
</organism>
<dbReference type="InterPro" id="IPR033113">
    <property type="entry name" value="PLA2_histidine"/>
</dbReference>
<keyword evidence="2 8" id="KW-0964">Secreted</keyword>
<dbReference type="SMART" id="SM00085">
    <property type="entry name" value="PA2c"/>
    <property type="match status" value="2"/>
</dbReference>
<keyword evidence="5" id="KW-0106">Calcium</keyword>
<feature type="disulfide bond" evidence="6">
    <location>
        <begin position="684"/>
        <end position="725"/>
    </location>
</feature>
<feature type="domain" description="Phospholipase A2-like central" evidence="10">
    <location>
        <begin position="61"/>
        <end position="175"/>
    </location>
</feature>
<feature type="compositionally biased region" description="Basic and acidic residues" evidence="9">
    <location>
        <begin position="509"/>
        <end position="518"/>
    </location>
</feature>
<feature type="active site" evidence="4">
    <location>
        <position position="681"/>
    </location>
</feature>
<feature type="compositionally biased region" description="Polar residues" evidence="9">
    <location>
        <begin position="484"/>
        <end position="508"/>
    </location>
</feature>
<proteinExistence type="inferred from homology"/>
<evidence type="ECO:0000256" key="4">
    <source>
        <dbReference type="PIRSR" id="PIRSR601211-1"/>
    </source>
</evidence>
<dbReference type="GO" id="GO:0005543">
    <property type="term" value="F:phospholipid binding"/>
    <property type="evidence" value="ECO:0007669"/>
    <property type="project" value="TreeGrafter"/>
</dbReference>
<gene>
    <name evidence="11" type="ORF">Q5P01_022864</name>
</gene>
<feature type="compositionally biased region" description="Acidic residues" evidence="9">
    <location>
        <begin position="877"/>
        <end position="897"/>
    </location>
</feature>
<accession>A0AA88LRV2</accession>
<sequence>MQVKVMFLIGIFVLAAVPNAFSASSIICLSPEASDQNADPMIDCLGQRFTWLHSVFNNFPSVVNFALKLRCVTELCPRDLEDYGCSCRLVAAGDPVDALDTCCETHRLCYQNAAPCRLHMPRLPDNFTCSTANSSCDVGSWCEQKFCECDQAAINCMSQSSYNSTLRGFAESSCSAASQTDVLPAVNDSVSSQLLNSSLPSAETDPLMTTTASKPGSQRDTGGTDADLTTSAPGLHTPLMHTEEFEEGEVAAEELEEEAGTKQQRFLLKDLKETVTEEALEQEEINTDLTTHSAPDSVLLVHHRENQGQRESGLHELLKTNQSATQSPSRPITPSAWTTTPRGRTPTAVEESSGKGSIVISTVSQTSAKPQIRKTEKIKSSYSKMGSSSKEEEEDEEEREASNKHTSFATTTSETVRGSTPTPPPTRTTEEARGRSTAAAQTDGAGVSLTFTPATPSASEERGEQGVGVEASSFPRATEGPQLITGSPTRSPTRSWLPQTDQSTTSRTTPHDSGEEALRPLTQGQKPPTSPSSTSDRATTQTTRGRPIHTSTPDSESQEELRERTRPTSADEPSDSSQEKDVQQQDGDVAQKRTVPFFAWSLLESVGLTDAQLHIDAKDCRRSFTVYGADGRAKREMPALGEMLHCLTGRCPHEYEMYGCYCGQEGAGLPLDQLDRCCFFHRCCLKQISTMGCRSDRKLNAQISCENRKPRCQGVTACDKLQCVCDKTTAECMSAAHFNHSLPSNRCRGPEPPCRRASRPPKAQLSHESSEESEEPQGETSDSHEAAEQKPSGEQDTSADTSTRPPRPVQNSDESDSTDLEDEDTPSPAVSPTTTPPTSSEESREPQTLSGNPTPNPRPDTSPSKGQRPAERPEGAREEEEEEEGEEEEEEEEEEGN</sequence>
<feature type="binding site" evidence="5">
    <location>
        <position position="663"/>
    </location>
    <ligand>
        <name>Ca(2+)</name>
        <dbReference type="ChEBI" id="CHEBI:29108"/>
    </ligand>
</feature>
<protein>
    <recommendedName>
        <fullName evidence="10">Phospholipase A2-like central domain-containing protein</fullName>
    </recommendedName>
</protein>
<evidence type="ECO:0000256" key="7">
    <source>
        <dbReference type="RuleBase" id="RU003654"/>
    </source>
</evidence>
<keyword evidence="8" id="KW-0732">Signal</keyword>
<dbReference type="PANTHER" id="PTHR11716">
    <property type="entry name" value="PHOSPHOLIPASE A2 FAMILY MEMBER"/>
    <property type="match status" value="1"/>
</dbReference>
<feature type="active site" evidence="4">
    <location>
        <position position="726"/>
    </location>
</feature>
<feature type="disulfide bond" evidence="6">
    <location>
        <begin position="693"/>
        <end position="718"/>
    </location>
</feature>
<keyword evidence="3 6" id="KW-1015">Disulfide bond</keyword>
<dbReference type="InterPro" id="IPR016090">
    <property type="entry name" value="PLA2-like_dom"/>
</dbReference>
<dbReference type="EMBL" id="JAUPFM010000018">
    <property type="protein sequence ID" value="KAK2822799.1"/>
    <property type="molecule type" value="Genomic_DNA"/>
</dbReference>
<feature type="compositionally biased region" description="Basic and acidic residues" evidence="9">
    <location>
        <begin position="781"/>
        <end position="793"/>
    </location>
</feature>
<dbReference type="GO" id="GO:0047498">
    <property type="term" value="F:calcium-dependent phospholipase A2 activity"/>
    <property type="evidence" value="ECO:0007669"/>
    <property type="project" value="TreeGrafter"/>
</dbReference>
<dbReference type="CDD" id="cd04707">
    <property type="entry name" value="otoconin_90"/>
    <property type="match status" value="1"/>
</dbReference>
<dbReference type="InterPro" id="IPR001211">
    <property type="entry name" value="PLA2"/>
</dbReference>
<comment type="caution">
    <text evidence="11">The sequence shown here is derived from an EMBL/GenBank/DDBJ whole genome shotgun (WGS) entry which is preliminary data.</text>
</comment>
<dbReference type="Gene3D" id="1.20.90.10">
    <property type="entry name" value="Phospholipase A2 domain"/>
    <property type="match status" value="2"/>
</dbReference>
<dbReference type="SUPFAM" id="SSF48619">
    <property type="entry name" value="Phospholipase A2, PLA2"/>
    <property type="match status" value="2"/>
</dbReference>
<dbReference type="AlphaFoldDB" id="A0AA88LRV2"/>
<dbReference type="Proteomes" id="UP001187415">
    <property type="component" value="Unassembled WGS sequence"/>
</dbReference>
<feature type="binding site" evidence="5">
    <location>
        <position position="661"/>
    </location>
    <ligand>
        <name>Ca(2+)</name>
        <dbReference type="ChEBI" id="CHEBI:29108"/>
    </ligand>
</feature>
<feature type="compositionally biased region" description="Polar residues" evidence="9">
    <location>
        <begin position="320"/>
        <end position="342"/>
    </location>
</feature>
<feature type="disulfide bond" evidence="6">
    <location>
        <begin position="712"/>
        <end position="723"/>
    </location>
</feature>
<dbReference type="GO" id="GO:0006644">
    <property type="term" value="P:phospholipid metabolic process"/>
    <property type="evidence" value="ECO:0007669"/>
    <property type="project" value="InterPro"/>
</dbReference>
<evidence type="ECO:0000313" key="11">
    <source>
        <dbReference type="EMBL" id="KAK2822799.1"/>
    </source>
</evidence>
<evidence type="ECO:0000256" key="9">
    <source>
        <dbReference type="SAM" id="MobiDB-lite"/>
    </source>
</evidence>
<feature type="domain" description="Phospholipase A2-like central" evidence="10">
    <location>
        <begin position="636"/>
        <end position="748"/>
    </location>
</feature>
<evidence type="ECO:0000259" key="10">
    <source>
        <dbReference type="SMART" id="SM00085"/>
    </source>
</evidence>
<comment type="subcellular location">
    <subcellularLocation>
        <location evidence="1 8">Secreted</location>
    </subcellularLocation>
</comment>
<name>A0AA88LRV2_CHASR</name>
<feature type="compositionally biased region" description="Acidic residues" evidence="9">
    <location>
        <begin position="813"/>
        <end position="825"/>
    </location>
</feature>
<dbReference type="PANTHER" id="PTHR11716:SF1">
    <property type="entry name" value="OTOCONIN-90"/>
    <property type="match status" value="1"/>
</dbReference>
<feature type="disulfide bond" evidence="6">
    <location>
        <begin position="662"/>
        <end position="678"/>
    </location>
</feature>
<keyword evidence="5" id="KW-0479">Metal-binding</keyword>
<feature type="region of interest" description="Disordered" evidence="9">
    <location>
        <begin position="746"/>
        <end position="897"/>
    </location>
</feature>
<dbReference type="InterPro" id="IPR036444">
    <property type="entry name" value="PLipase_A2_dom_sf"/>
</dbReference>
<reference evidence="11" key="1">
    <citation type="submission" date="2023-07" db="EMBL/GenBank/DDBJ databases">
        <title>Chromosome-level Genome Assembly of Striped Snakehead (Channa striata).</title>
        <authorList>
            <person name="Liu H."/>
        </authorList>
    </citation>
    <scope>NUCLEOTIDE SEQUENCE</scope>
    <source>
        <strain evidence="11">Gz</strain>
        <tissue evidence="11">Muscle</tissue>
    </source>
</reference>
<dbReference type="GO" id="GO:0005509">
    <property type="term" value="F:calcium ion binding"/>
    <property type="evidence" value="ECO:0007669"/>
    <property type="project" value="InterPro"/>
</dbReference>
<dbReference type="PROSITE" id="PS00118">
    <property type="entry name" value="PA2_HIS"/>
    <property type="match status" value="2"/>
</dbReference>
<feature type="compositionally biased region" description="Polar residues" evidence="9">
    <location>
        <begin position="359"/>
        <end position="369"/>
    </location>
</feature>
<feature type="region of interest" description="Disordered" evidence="9">
    <location>
        <begin position="320"/>
        <end position="589"/>
    </location>
</feature>
<evidence type="ECO:0000256" key="1">
    <source>
        <dbReference type="ARBA" id="ARBA00004613"/>
    </source>
</evidence>
<comment type="similarity">
    <text evidence="7">Belongs to the phospholipase A2 family.</text>
</comment>
<evidence type="ECO:0000256" key="5">
    <source>
        <dbReference type="PIRSR" id="PIRSR601211-2"/>
    </source>
</evidence>
<evidence type="ECO:0000256" key="6">
    <source>
        <dbReference type="PIRSR" id="PIRSR601211-3"/>
    </source>
</evidence>
<dbReference type="Pfam" id="PF00068">
    <property type="entry name" value="Phospholip_A2_1"/>
    <property type="match status" value="2"/>
</dbReference>
<feature type="compositionally biased region" description="Polar residues" evidence="9">
    <location>
        <begin position="449"/>
        <end position="458"/>
    </location>
</feature>
<dbReference type="GO" id="GO:0016042">
    <property type="term" value="P:lipid catabolic process"/>
    <property type="evidence" value="ECO:0007669"/>
    <property type="project" value="InterPro"/>
</dbReference>
<keyword evidence="12" id="KW-1185">Reference proteome</keyword>
<comment type="cofactor">
    <cofactor evidence="5">
        <name>Ca(2+)</name>
        <dbReference type="ChEBI" id="CHEBI:29108"/>
    </cofactor>
    <text evidence="5">Binds 1 Ca(2+) ion per subunit.</text>
</comment>
<dbReference type="PRINTS" id="PR00389">
    <property type="entry name" value="PHPHLIPASEA2"/>
</dbReference>
<feature type="chain" id="PRO_5041517407" description="Phospholipase A2-like central domain-containing protein" evidence="8">
    <location>
        <begin position="23"/>
        <end position="897"/>
    </location>
</feature>
<evidence type="ECO:0000256" key="2">
    <source>
        <dbReference type="ARBA" id="ARBA00022525"/>
    </source>
</evidence>
<feature type="region of interest" description="Disordered" evidence="9">
    <location>
        <begin position="196"/>
        <end position="236"/>
    </location>
</feature>
<dbReference type="GO" id="GO:0050482">
    <property type="term" value="P:arachidonate secretion"/>
    <property type="evidence" value="ECO:0007669"/>
    <property type="project" value="InterPro"/>
</dbReference>
<feature type="signal peptide" evidence="8">
    <location>
        <begin position="1"/>
        <end position="22"/>
    </location>
</feature>
<feature type="disulfide bond" evidence="6">
    <location>
        <begin position="677"/>
        <end position="732"/>
    </location>
</feature>
<evidence type="ECO:0000256" key="3">
    <source>
        <dbReference type="ARBA" id="ARBA00023157"/>
    </source>
</evidence>
<feature type="compositionally biased region" description="Polar residues" evidence="9">
    <location>
        <begin position="522"/>
        <end position="555"/>
    </location>
</feature>